<reference evidence="13" key="1">
    <citation type="journal article" date="2017" name="bioRxiv">
        <title>Comparative analysis of the genomes of Stylophora pistillata and Acropora digitifera provides evidence for extensive differences between species of corals.</title>
        <authorList>
            <person name="Voolstra C.R."/>
            <person name="Li Y."/>
            <person name="Liew Y.J."/>
            <person name="Baumgarten S."/>
            <person name="Zoccola D."/>
            <person name="Flot J.-F."/>
            <person name="Tambutte S."/>
            <person name="Allemand D."/>
            <person name="Aranda M."/>
        </authorList>
    </citation>
    <scope>NUCLEOTIDE SEQUENCE [LARGE SCALE GENOMIC DNA]</scope>
</reference>
<keyword evidence="3 11" id="KW-0894">Sodium channel</keyword>
<keyword evidence="4 11" id="KW-0812">Transmembrane</keyword>
<dbReference type="PANTHER" id="PTHR11690">
    <property type="entry name" value="AMILORIDE-SENSITIVE SODIUM CHANNEL-RELATED"/>
    <property type="match status" value="1"/>
</dbReference>
<evidence type="ECO:0000313" key="12">
    <source>
        <dbReference type="EMBL" id="PFX31905.1"/>
    </source>
</evidence>
<keyword evidence="2 11" id="KW-0813">Transport</keyword>
<comment type="similarity">
    <text evidence="11">Belongs to the amiloride-sensitive sodium channel (TC 1.A.6) family.</text>
</comment>
<protein>
    <submittedName>
        <fullName evidence="12">Acid-sensing ion channel 2</fullName>
    </submittedName>
</protein>
<accession>A0A2B4SU34</accession>
<evidence type="ECO:0000256" key="4">
    <source>
        <dbReference type="ARBA" id="ARBA00022692"/>
    </source>
</evidence>
<dbReference type="Gene3D" id="2.60.470.10">
    <property type="entry name" value="Acid-sensing ion channels like domains"/>
    <property type="match status" value="1"/>
</dbReference>
<dbReference type="GO" id="GO:0015280">
    <property type="term" value="F:ligand-gated sodium channel activity"/>
    <property type="evidence" value="ECO:0007669"/>
    <property type="project" value="TreeGrafter"/>
</dbReference>
<evidence type="ECO:0000256" key="8">
    <source>
        <dbReference type="ARBA" id="ARBA00023136"/>
    </source>
</evidence>
<evidence type="ECO:0000256" key="2">
    <source>
        <dbReference type="ARBA" id="ARBA00022448"/>
    </source>
</evidence>
<evidence type="ECO:0000313" key="13">
    <source>
        <dbReference type="Proteomes" id="UP000225706"/>
    </source>
</evidence>
<organism evidence="12 13">
    <name type="scientific">Stylophora pistillata</name>
    <name type="common">Smooth cauliflower coral</name>
    <dbReference type="NCBI Taxonomy" id="50429"/>
    <lineage>
        <taxon>Eukaryota</taxon>
        <taxon>Metazoa</taxon>
        <taxon>Cnidaria</taxon>
        <taxon>Anthozoa</taxon>
        <taxon>Hexacorallia</taxon>
        <taxon>Scleractinia</taxon>
        <taxon>Astrocoeniina</taxon>
        <taxon>Pocilloporidae</taxon>
        <taxon>Stylophora</taxon>
    </lineage>
</organism>
<dbReference type="InterPro" id="IPR001873">
    <property type="entry name" value="ENaC"/>
</dbReference>
<name>A0A2B4SU34_STYPI</name>
<keyword evidence="8" id="KW-0472">Membrane</keyword>
<evidence type="ECO:0000256" key="5">
    <source>
        <dbReference type="ARBA" id="ARBA00022989"/>
    </source>
</evidence>
<evidence type="ECO:0000256" key="1">
    <source>
        <dbReference type="ARBA" id="ARBA00004141"/>
    </source>
</evidence>
<dbReference type="PANTHER" id="PTHR11690:SF296">
    <property type="entry name" value="DEGENERIN-LIKE PROTEIN DEL-10"/>
    <property type="match status" value="1"/>
</dbReference>
<sequence length="301" mass="33459">MKTKIDTTDEDDNFEKLGLNISGCDETRNVRGNMTCGQALLCAFNDFGPFLVNNCNIPTRQRIMSVLNHTKRIFDKKEFLAKYGHDLFGIKSMNGGTNHCVFEDKERIKCSEQHFIPIVTNSGICYTFNSGYNGSAKSELFRSLYQGSDFGLAIAVDVQTNESTFSSSSSGLAIIVHDQDTYVNYHSAFKVQPGAHASVAVKLTQYKRLPKPYRTNCSEVDSLAGIKSYTKDGCIYQCQSNHSMDKCGCREDYTLPGEVGGNMGLFLGCSFLTICEFLDFLWELLLSKIRPRPVAVNTAPA</sequence>
<keyword evidence="9 11" id="KW-0739">Sodium transport</keyword>
<evidence type="ECO:0000256" key="10">
    <source>
        <dbReference type="ARBA" id="ARBA00023303"/>
    </source>
</evidence>
<evidence type="ECO:0000256" key="7">
    <source>
        <dbReference type="ARBA" id="ARBA00023065"/>
    </source>
</evidence>
<comment type="caution">
    <text evidence="12">The sequence shown here is derived from an EMBL/GenBank/DDBJ whole genome shotgun (WGS) entry which is preliminary data.</text>
</comment>
<comment type="subcellular location">
    <subcellularLocation>
        <location evidence="1">Membrane</location>
        <topology evidence="1">Multi-pass membrane protein</topology>
    </subcellularLocation>
</comment>
<evidence type="ECO:0000256" key="3">
    <source>
        <dbReference type="ARBA" id="ARBA00022461"/>
    </source>
</evidence>
<keyword evidence="5" id="KW-1133">Transmembrane helix</keyword>
<dbReference type="GO" id="GO:0005886">
    <property type="term" value="C:plasma membrane"/>
    <property type="evidence" value="ECO:0007669"/>
    <property type="project" value="TreeGrafter"/>
</dbReference>
<evidence type="ECO:0000256" key="11">
    <source>
        <dbReference type="RuleBase" id="RU000679"/>
    </source>
</evidence>
<keyword evidence="13" id="KW-1185">Reference proteome</keyword>
<dbReference type="STRING" id="50429.A0A2B4SU34"/>
<keyword evidence="6" id="KW-0915">Sodium</keyword>
<gene>
    <name evidence="12" type="primary">asic2</name>
    <name evidence="12" type="ORF">AWC38_SpisGene3267</name>
</gene>
<proteinExistence type="inferred from homology"/>
<keyword evidence="7 11" id="KW-0406">Ion transport</keyword>
<dbReference type="EMBL" id="LSMT01000030">
    <property type="protein sequence ID" value="PFX31905.1"/>
    <property type="molecule type" value="Genomic_DNA"/>
</dbReference>
<evidence type="ECO:0000256" key="9">
    <source>
        <dbReference type="ARBA" id="ARBA00023201"/>
    </source>
</evidence>
<evidence type="ECO:0000256" key="6">
    <source>
        <dbReference type="ARBA" id="ARBA00023053"/>
    </source>
</evidence>
<dbReference type="OrthoDB" id="6021021at2759"/>
<dbReference type="Proteomes" id="UP000225706">
    <property type="component" value="Unassembled WGS sequence"/>
</dbReference>
<dbReference type="AlphaFoldDB" id="A0A2B4SU34"/>
<keyword evidence="10 11" id="KW-0407">Ion channel</keyword>
<dbReference type="Pfam" id="PF00858">
    <property type="entry name" value="ASC"/>
    <property type="match status" value="2"/>
</dbReference>